<gene>
    <name evidence="3" type="ORF">EG242_06060</name>
</gene>
<feature type="domain" description="Fibronectin type-III" evidence="2">
    <location>
        <begin position="214"/>
        <end position="310"/>
    </location>
</feature>
<keyword evidence="4" id="KW-1185">Reference proteome</keyword>
<dbReference type="InterPro" id="IPR013783">
    <property type="entry name" value="Ig-like_fold"/>
</dbReference>
<reference evidence="3 4" key="1">
    <citation type="submission" date="2018-11" db="EMBL/GenBank/DDBJ databases">
        <title>Flavobacterium sp. nov., YIM 102796 draft genome.</title>
        <authorList>
            <person name="Li G."/>
            <person name="Jiang Y."/>
        </authorList>
    </citation>
    <scope>NUCLEOTIDE SEQUENCE [LARGE SCALE GENOMIC DNA]</scope>
    <source>
        <strain evidence="3 4">YIM 102796</strain>
    </source>
</reference>
<dbReference type="InterPro" id="IPR036116">
    <property type="entry name" value="FN3_sf"/>
</dbReference>
<dbReference type="CDD" id="cd00063">
    <property type="entry name" value="FN3"/>
    <property type="match status" value="2"/>
</dbReference>
<dbReference type="NCBIfam" id="TIGR04183">
    <property type="entry name" value="Por_Secre_tail"/>
    <property type="match status" value="1"/>
</dbReference>
<feature type="domain" description="Fibronectin type-III" evidence="2">
    <location>
        <begin position="482"/>
        <end position="577"/>
    </location>
</feature>
<sequence>MNKKLTSLPFYVRGLLPKIFLIMMLFGLTKMYAQPTCTAITGNFSENFDTTSTGSSTNPSVPNCWSYIDNMSTTGYGYTASSTTTVMSPPNFFRFYRMCSTANVNEDLTLVSPETVNLGNGTKQLRFFARGNSTTVTSILEVVRLNGNTSAATATVLATFDITGNTYSEYIVPLAATTDDYFGFRVPHNGSTTTNYPYAYIDDVFYEDLEPCFFPTNINVSAITQNTTTISWTASVDPNVTTYEYEVRSSGNPGSGSNGLAATGTTNALTANITGLSPSVNYTVYVRSICGSTSTGRWNPNTVSFYTLCGVLTANFYEGFDTTDTGTTSNNNFPNCWSYVDEVITTGYGYVNATNAQSGSNSYRLYKTNSTTNQGQNLILISPETNNLGNGTKQLRFSVRAGASSNVNNLEIVTASGDDANATFTVLRTINVDYLTYQEYIIPLPTTTDDYFGFRLAHNGATALSTVHLDDIYYEDLADCFFPTALTINNITQTGADLSWTASVSASVTGYEYEVRSSGAPGSGTTGLGATGIVTGTSTTVTGLSPSLAYTVYIRSTCGATEGIWNPVSQVFNTLCGVVTSNFYESFDTTETGTSTNNNFPYCWSYVDEVASTGYGYVNATNAQSPSNSYRLYRTNTTANQGQNLRLISPETNNLGNGNWVKQIRFSARSTGTAQQILEVFTANGTTSAANFTVLDTILVSGTTYQDYTIYLPQTTDDFFGFNLPHNGTTTAGTVHIDDVYYEDTPLCKPVLAKNISISSILKNGATISWVDMMNTPSTAYEVEVRETGDPGDPGASFLGTTAPGITSINVTGLSPTTSYYVYVRAICSPTDKSDWAGGDAFSTTCDYPNLLAAPPVVVCGYGPVDLTAIFDGGTVQWFDAKEDGNLVHTGPQFTTPSLSSSTSYWVSAGDTISASSFVGPVDTSIAGGGATASSYQVLFTVHTASLIHSVDIYPNAVGSNGTIDIYTSANVKVFSVPVTTTVSGTATPQKVILDVQLAPGDYYMKTDTTISMFRNTSGASYPYSIPELSITGNSFNAAYYYYFYNWEVGGGGCKSPRIEVPITVTPKPAFELSSSTATSCEGGVSATPVTITTNLGGYDTFVWTPSTGVSGDAVNGWTFSTATEQEYVLSASQSGGICEHLKTVRVFAGKKPEALSTLASTYDLCKNEVQEMKALEALPASVSIGAGLGTTASTSAISAFVQSAVYSKQQYIYSAAELLAQGLTIPGYITDLSFETINSGASLSNPKYTIKMMLTPNTSFGTTNFETGNLATVFSKENHTHTFQGTQTMVFDSPFYWDGQSNILVEITQEGAGAGNNAQTYFTAVTGTNVGMYTTSATDANPATGTRTTSRLNATFGLEQSAVTWSPTANLYLDAATTIPYTTGVNALTVYVVSSLGGTQVYNATLTAPSGCALEKPITVNVTDVVTPVVQSQTFCQATPVSSVVVTGAPTATYNFYNSATATTPITTISQTGTYYVEAVQGKCKSVRIPFTATVTPLGLPTAQFTQVVCGGGTVSALMASGVTGSQIKWYDSVTSTTPLAGTQPLVDNTIYYASQVLGACESGRVAVLVDINTAPAALTPQTISICGSLTYGSVNLSQIAGADLVWYPSATSQTPIPNTTQIVNGTYYVSQKVNGCESLRVQIIATAQGSVAAPTAGIQNICGSGTVAQLTAQTLPNATAEWYNSATSTTPLASTAVLVNGTYYVSQRVGNCVSVKVPVAVRVISTSAPAVSAISMCAGSTVSDISLPTPSGVSYKWYLNSTSTTPLPGTDVLQSGYYFVTRVENGCESLRTQVQITVNSRPSSPSGATPQEFTDYAEISNLVMNEPNVVWYATYDDAMKGINPLSPNMPLVKDTTYYAVIIGANGCPSLPTPIEVLIVLGVNDFDLSKLNYYPNPVNDVLTISYADVITNVEVFDLNGRMVIQRTFDNQTVQLDFSSLSAGTYMLNVKTKENSQFIKIVKK</sequence>
<evidence type="ECO:0000313" key="4">
    <source>
        <dbReference type="Proteomes" id="UP000268372"/>
    </source>
</evidence>
<dbReference type="Pfam" id="PF18962">
    <property type="entry name" value="Por_Secre_tail"/>
    <property type="match status" value="1"/>
</dbReference>
<dbReference type="Proteomes" id="UP000268372">
    <property type="component" value="Unassembled WGS sequence"/>
</dbReference>
<dbReference type="InterPro" id="IPR003961">
    <property type="entry name" value="FN3_dom"/>
</dbReference>
<protein>
    <submittedName>
        <fullName evidence="3">T9SS C-terminal target domain-containing protein</fullName>
    </submittedName>
</protein>
<name>A0A3P1B331_9FLAO</name>
<dbReference type="Pfam" id="PF00041">
    <property type="entry name" value="fn3"/>
    <property type="match status" value="3"/>
</dbReference>
<evidence type="ECO:0000256" key="1">
    <source>
        <dbReference type="ARBA" id="ARBA00022729"/>
    </source>
</evidence>
<dbReference type="SMART" id="SM00060">
    <property type="entry name" value="FN3"/>
    <property type="match status" value="3"/>
</dbReference>
<feature type="domain" description="Fibronectin type-III" evidence="2">
    <location>
        <begin position="752"/>
        <end position="847"/>
    </location>
</feature>
<dbReference type="Gene3D" id="2.60.40.10">
    <property type="entry name" value="Immunoglobulins"/>
    <property type="match status" value="3"/>
</dbReference>
<dbReference type="PROSITE" id="PS50853">
    <property type="entry name" value="FN3"/>
    <property type="match status" value="3"/>
</dbReference>
<dbReference type="SUPFAM" id="SSF49265">
    <property type="entry name" value="Fibronectin type III"/>
    <property type="match status" value="2"/>
</dbReference>
<evidence type="ECO:0000259" key="2">
    <source>
        <dbReference type="PROSITE" id="PS50853"/>
    </source>
</evidence>
<dbReference type="Pfam" id="PF19081">
    <property type="entry name" value="Ig_7"/>
    <property type="match status" value="4"/>
</dbReference>
<organism evidence="3 4">
    <name type="scientific">Paenimyroides viscosum</name>
    <dbReference type="NCBI Taxonomy" id="2488729"/>
    <lineage>
        <taxon>Bacteria</taxon>
        <taxon>Pseudomonadati</taxon>
        <taxon>Bacteroidota</taxon>
        <taxon>Flavobacteriia</taxon>
        <taxon>Flavobacteriales</taxon>
        <taxon>Flavobacteriaceae</taxon>
        <taxon>Paenimyroides</taxon>
    </lineage>
</organism>
<comment type="caution">
    <text evidence="3">The sequence shown here is derived from an EMBL/GenBank/DDBJ whole genome shotgun (WGS) entry which is preliminary data.</text>
</comment>
<proteinExistence type="predicted"/>
<dbReference type="InterPro" id="IPR026444">
    <property type="entry name" value="Secre_tail"/>
</dbReference>
<evidence type="ECO:0000313" key="3">
    <source>
        <dbReference type="EMBL" id="RRA95418.1"/>
    </source>
</evidence>
<dbReference type="InterPro" id="IPR044023">
    <property type="entry name" value="Ig_7"/>
</dbReference>
<accession>A0A3P1B331</accession>
<keyword evidence="1" id="KW-0732">Signal</keyword>
<dbReference type="EMBL" id="RQTJ01000009">
    <property type="protein sequence ID" value="RRA95418.1"/>
    <property type="molecule type" value="Genomic_DNA"/>
</dbReference>